<dbReference type="PIRSF" id="PIRSF026426">
    <property type="entry name" value="DUF1499"/>
    <property type="match status" value="1"/>
</dbReference>
<reference evidence="1" key="2">
    <citation type="submission" date="2021-02" db="EMBL/GenBank/DDBJ databases">
        <authorList>
            <person name="Han P."/>
        </authorList>
    </citation>
    <scope>NUCLEOTIDE SEQUENCE</scope>
    <source>
        <strain evidence="1">Nitrosomonas nitrosa 18-3D</strain>
    </source>
</reference>
<reference evidence="2 3" key="1">
    <citation type="submission" date="2016-10" db="EMBL/GenBank/DDBJ databases">
        <authorList>
            <person name="de Groot N.N."/>
        </authorList>
    </citation>
    <scope>NUCLEOTIDE SEQUENCE [LARGE SCALE GENOMIC DNA]</scope>
    <source>
        <strain evidence="2 3">Nm146</strain>
    </source>
</reference>
<protein>
    <submittedName>
        <fullName evidence="2">Uncharacterized conserved protein, DUF1499 family</fullName>
    </submittedName>
</protein>
<dbReference type="STRING" id="52442.SAMN05421880_11278"/>
<dbReference type="Proteomes" id="UP000199561">
    <property type="component" value="Unassembled WGS sequence"/>
</dbReference>
<organism evidence="2 3">
    <name type="scientific">Nitrosomonas nitrosa</name>
    <dbReference type="NCBI Taxonomy" id="52442"/>
    <lineage>
        <taxon>Bacteria</taxon>
        <taxon>Pseudomonadati</taxon>
        <taxon>Pseudomonadota</taxon>
        <taxon>Betaproteobacteria</taxon>
        <taxon>Nitrosomonadales</taxon>
        <taxon>Nitrosomonadaceae</taxon>
        <taxon>Nitrosomonas</taxon>
    </lineage>
</organism>
<dbReference type="InterPro" id="IPR010865">
    <property type="entry name" value="DUF1499"/>
</dbReference>
<evidence type="ECO:0000313" key="2">
    <source>
        <dbReference type="EMBL" id="SFM31023.1"/>
    </source>
</evidence>
<dbReference type="Proteomes" id="UP000601736">
    <property type="component" value="Unassembled WGS sequence"/>
</dbReference>
<dbReference type="EMBL" id="CAJNAP010000012">
    <property type="protein sequence ID" value="CAE6502032.1"/>
    <property type="molecule type" value="Genomic_DNA"/>
</dbReference>
<dbReference type="PANTHER" id="PTHR34801">
    <property type="entry name" value="EXPRESSED PROTEIN"/>
    <property type="match status" value="1"/>
</dbReference>
<dbReference type="RefSeq" id="WP_090668441.1">
    <property type="nucleotide sequence ID" value="NZ_CAJNAP010000012.1"/>
</dbReference>
<gene>
    <name evidence="1" type="ORF">NMYAN_20151</name>
    <name evidence="2" type="ORF">SAMN05421880_11278</name>
</gene>
<name>A0A1I4PU74_9PROT</name>
<evidence type="ECO:0000313" key="1">
    <source>
        <dbReference type="EMBL" id="CAE6502032.1"/>
    </source>
</evidence>
<proteinExistence type="predicted"/>
<dbReference type="Pfam" id="PF07386">
    <property type="entry name" value="DUF1499"/>
    <property type="match status" value="1"/>
</dbReference>
<dbReference type="PANTHER" id="PTHR34801:SF6">
    <property type="entry name" value="SLL1620 PROTEIN"/>
    <property type="match status" value="1"/>
</dbReference>
<evidence type="ECO:0000313" key="3">
    <source>
        <dbReference type="Proteomes" id="UP000199561"/>
    </source>
</evidence>
<keyword evidence="3" id="KW-1185">Reference proteome</keyword>
<accession>A0A1I4PU74</accession>
<sequence length="162" mass="17932">MIFIKWLLISFTLVVIATIIAGQLGMFKGKPPTDLGVQDGKLKPPSLTPNSVSSQAALYPDHPQLDYAKIEPFPLMGDASTTLARLRNIVESMPGAEIITSNEHYLYVQFTTRILKFVDDAEFWFDPAAKVIQVRSASRIGRSDLGVNRKRIETIRAQLGAS</sequence>
<dbReference type="AlphaFoldDB" id="A0A1I4PU74"/>
<dbReference type="EMBL" id="FOUF01000012">
    <property type="protein sequence ID" value="SFM31023.1"/>
    <property type="molecule type" value="Genomic_DNA"/>
</dbReference>